<sequence length="305" mass="35140">MSESILHANPSSLICKTNIRLNEQITFSCRQIESLMKLQLSNMKPQECVTLVASKLKLHNIEENWIHAWLADRISSVVKNIQLSRFNLQQGVVIVRWIVHYMSLVIVEKLSKVMLFEKLRMGITVALENAGDNMIPPPNSTECTMSFVSTTKSKGKNVTISDSDISKPTAIQIAAIIANTLHEIFWDDFKYTVVQMAFNTDPIQKNKDLNRIKDLDPLYLKNNSDDVQNESTADEDNECYDVRICAIMNRYFFREPINPSFNFDRLIISLNQSMCRRRKLYVLDKDNNDESVRSTKNVKNVKIQQ</sequence>
<keyword evidence="2" id="KW-1185">Reference proteome</keyword>
<dbReference type="EMBL" id="CARXXK010000002">
    <property type="protein sequence ID" value="CAI6355346.1"/>
    <property type="molecule type" value="Genomic_DNA"/>
</dbReference>
<organism evidence="1 2">
    <name type="scientific">Macrosiphum euphorbiae</name>
    <name type="common">potato aphid</name>
    <dbReference type="NCBI Taxonomy" id="13131"/>
    <lineage>
        <taxon>Eukaryota</taxon>
        <taxon>Metazoa</taxon>
        <taxon>Ecdysozoa</taxon>
        <taxon>Arthropoda</taxon>
        <taxon>Hexapoda</taxon>
        <taxon>Insecta</taxon>
        <taxon>Pterygota</taxon>
        <taxon>Neoptera</taxon>
        <taxon>Paraneoptera</taxon>
        <taxon>Hemiptera</taxon>
        <taxon>Sternorrhyncha</taxon>
        <taxon>Aphidomorpha</taxon>
        <taxon>Aphidoidea</taxon>
        <taxon>Aphididae</taxon>
        <taxon>Macrosiphini</taxon>
        <taxon>Macrosiphum</taxon>
    </lineage>
</organism>
<protein>
    <submittedName>
        <fullName evidence="1">Uncharacterized protein</fullName>
    </submittedName>
</protein>
<evidence type="ECO:0000313" key="2">
    <source>
        <dbReference type="Proteomes" id="UP001160148"/>
    </source>
</evidence>
<comment type="caution">
    <text evidence="1">The sequence shown here is derived from an EMBL/GenBank/DDBJ whole genome shotgun (WGS) entry which is preliminary data.</text>
</comment>
<reference evidence="1 2" key="1">
    <citation type="submission" date="2023-01" db="EMBL/GenBank/DDBJ databases">
        <authorList>
            <person name="Whitehead M."/>
        </authorList>
    </citation>
    <scope>NUCLEOTIDE SEQUENCE [LARGE SCALE GENOMIC DNA]</scope>
</reference>
<proteinExistence type="predicted"/>
<accession>A0AAV0WII3</accession>
<dbReference type="AlphaFoldDB" id="A0AAV0WII3"/>
<dbReference type="Proteomes" id="UP001160148">
    <property type="component" value="Unassembled WGS sequence"/>
</dbReference>
<name>A0AAV0WII3_9HEMI</name>
<gene>
    <name evidence="1" type="ORF">MEUPH1_LOCUS11213</name>
</gene>
<evidence type="ECO:0000313" key="1">
    <source>
        <dbReference type="EMBL" id="CAI6355346.1"/>
    </source>
</evidence>